<proteinExistence type="predicted"/>
<evidence type="ECO:0000313" key="2">
    <source>
        <dbReference type="EMBL" id="KAK6181949.1"/>
    </source>
</evidence>
<reference evidence="2 3" key="1">
    <citation type="submission" date="2024-01" db="EMBL/GenBank/DDBJ databases">
        <title>The genome of the rayed Mediterranean limpet Patella caerulea (Linnaeus, 1758).</title>
        <authorList>
            <person name="Anh-Thu Weber A."/>
            <person name="Halstead-Nussloch G."/>
        </authorList>
    </citation>
    <scope>NUCLEOTIDE SEQUENCE [LARGE SCALE GENOMIC DNA]</scope>
    <source>
        <strain evidence="2">AATW-2023a</strain>
        <tissue evidence="2">Whole specimen</tissue>
    </source>
</reference>
<comment type="caution">
    <text evidence="2">The sequence shown here is derived from an EMBL/GenBank/DDBJ whole genome shotgun (WGS) entry which is preliminary data.</text>
</comment>
<dbReference type="AlphaFoldDB" id="A0AAN8PSD6"/>
<keyword evidence="3" id="KW-1185">Reference proteome</keyword>
<dbReference type="PANTHER" id="PTHR46880">
    <property type="entry name" value="RAS-ASSOCIATING DOMAIN-CONTAINING PROTEIN"/>
    <property type="match status" value="1"/>
</dbReference>
<gene>
    <name evidence="2" type="ORF">SNE40_009725</name>
</gene>
<organism evidence="2 3">
    <name type="scientific">Patella caerulea</name>
    <name type="common">Rayed Mediterranean limpet</name>
    <dbReference type="NCBI Taxonomy" id="87958"/>
    <lineage>
        <taxon>Eukaryota</taxon>
        <taxon>Metazoa</taxon>
        <taxon>Spiralia</taxon>
        <taxon>Lophotrochozoa</taxon>
        <taxon>Mollusca</taxon>
        <taxon>Gastropoda</taxon>
        <taxon>Patellogastropoda</taxon>
        <taxon>Patelloidea</taxon>
        <taxon>Patellidae</taxon>
        <taxon>Patella</taxon>
    </lineage>
</organism>
<sequence>MKCSYCVTYNHKSKSKFVSGCESLRLDNVRSHEISDDHKISHTSFLNANKAPCDQPIIKAVINMEKRDLDIMAKLFTTAFYIGKHEKPYTDFIKLNELQNKNYSDNISKHYNSDKQARNFIKYIAQPYMEKQQ</sequence>
<dbReference type="Proteomes" id="UP001347796">
    <property type="component" value="Unassembled WGS sequence"/>
</dbReference>
<protein>
    <recommendedName>
        <fullName evidence="1">C17orf113 probable zinc finger domain-containing protein</fullName>
    </recommendedName>
</protein>
<accession>A0AAN8PSD6</accession>
<dbReference type="InterPro" id="IPR057456">
    <property type="entry name" value="Znf_C17orf113"/>
</dbReference>
<dbReference type="Pfam" id="PF25431">
    <property type="entry name" value="zf-C17orf113"/>
    <property type="match status" value="1"/>
</dbReference>
<dbReference type="PANTHER" id="PTHR46880:SF5">
    <property type="entry name" value="DUF4371 DOMAIN-CONTAINING PROTEIN"/>
    <property type="match status" value="1"/>
</dbReference>
<feature type="domain" description="C17orf113 probable zinc finger" evidence="1">
    <location>
        <begin position="1"/>
        <end position="42"/>
    </location>
</feature>
<name>A0AAN8PSD6_PATCE</name>
<evidence type="ECO:0000259" key="1">
    <source>
        <dbReference type="Pfam" id="PF25431"/>
    </source>
</evidence>
<evidence type="ECO:0000313" key="3">
    <source>
        <dbReference type="Proteomes" id="UP001347796"/>
    </source>
</evidence>
<dbReference type="EMBL" id="JAZGQO010000007">
    <property type="protein sequence ID" value="KAK6181949.1"/>
    <property type="molecule type" value="Genomic_DNA"/>
</dbReference>